<keyword evidence="3" id="KW-1185">Reference proteome</keyword>
<gene>
    <name evidence="4" type="primary">LOC111107360</name>
</gene>
<dbReference type="GeneID" id="111107360"/>
<dbReference type="Proteomes" id="UP000694844">
    <property type="component" value="Chromosome 8"/>
</dbReference>
<dbReference type="PROSITE" id="PS50060">
    <property type="entry name" value="MAM_2"/>
    <property type="match status" value="1"/>
</dbReference>
<dbReference type="AlphaFoldDB" id="A0A8B8B579"/>
<accession>A0A8B8B579</accession>
<dbReference type="PANTHER" id="PTHR23282">
    <property type="entry name" value="APICAL ENDOSOMAL GLYCOPROTEIN PRECURSOR"/>
    <property type="match status" value="1"/>
</dbReference>
<dbReference type="GO" id="GO:0016020">
    <property type="term" value="C:membrane"/>
    <property type="evidence" value="ECO:0007669"/>
    <property type="project" value="InterPro"/>
</dbReference>
<dbReference type="CDD" id="cd06263">
    <property type="entry name" value="MAM"/>
    <property type="match status" value="1"/>
</dbReference>
<feature type="signal peptide" evidence="1">
    <location>
        <begin position="1"/>
        <end position="21"/>
    </location>
</feature>
<dbReference type="OrthoDB" id="6123585at2759"/>
<dbReference type="Gene3D" id="2.60.120.200">
    <property type="match status" value="1"/>
</dbReference>
<evidence type="ECO:0000259" key="2">
    <source>
        <dbReference type="PROSITE" id="PS50060"/>
    </source>
</evidence>
<evidence type="ECO:0000313" key="3">
    <source>
        <dbReference type="Proteomes" id="UP000694844"/>
    </source>
</evidence>
<dbReference type="PRINTS" id="PR00020">
    <property type="entry name" value="MAMDOMAIN"/>
</dbReference>
<dbReference type="PANTHER" id="PTHR23282:SF101">
    <property type="entry name" value="MAM DOMAIN-CONTAINING PROTEIN"/>
    <property type="match status" value="1"/>
</dbReference>
<dbReference type="SUPFAM" id="SSF49899">
    <property type="entry name" value="Concanavalin A-like lectins/glucanases"/>
    <property type="match status" value="1"/>
</dbReference>
<organism evidence="3 4">
    <name type="scientific">Crassostrea virginica</name>
    <name type="common">Eastern oyster</name>
    <dbReference type="NCBI Taxonomy" id="6565"/>
    <lineage>
        <taxon>Eukaryota</taxon>
        <taxon>Metazoa</taxon>
        <taxon>Spiralia</taxon>
        <taxon>Lophotrochozoa</taxon>
        <taxon>Mollusca</taxon>
        <taxon>Bivalvia</taxon>
        <taxon>Autobranchia</taxon>
        <taxon>Pteriomorphia</taxon>
        <taxon>Ostreida</taxon>
        <taxon>Ostreoidea</taxon>
        <taxon>Ostreidae</taxon>
        <taxon>Crassostrea</taxon>
    </lineage>
</organism>
<dbReference type="KEGG" id="cvn:111107360"/>
<sequence length="278" mass="30788">MHGLIVLQMLVFSGFLPLTKTCVQFDLTREVSVSDTFQVLSTHYGASGEELYGVCARGCTIDIRCNAFDICKDQLLCRTIRGWTPVTPGNVSAGVCQRFQMKCQAGDYLDRPNGTCVSHDYCDFENDPEPSCFLSESPADDFDWTRHMGATGSIATGPTSAARGLYYKYIETSATMLGEKAILESVRTFQDKTYCLTMYYHMYGDTTNTLTVRTQKGNNAAIDRWQRAGDHGNAWYRLSGLSLALDPNTKIFIEATTGSSVTGDIAIDYIKLWPLACP</sequence>
<protein>
    <submittedName>
        <fullName evidence="4">MAM and LDL-receptor class A domain-containing protein 1-like isoform X1</fullName>
    </submittedName>
</protein>
<dbReference type="RefSeq" id="XP_022298243.1">
    <property type="nucleotide sequence ID" value="XM_022442535.1"/>
</dbReference>
<proteinExistence type="predicted"/>
<evidence type="ECO:0000256" key="1">
    <source>
        <dbReference type="SAM" id="SignalP"/>
    </source>
</evidence>
<dbReference type="InterPro" id="IPR013320">
    <property type="entry name" value="ConA-like_dom_sf"/>
</dbReference>
<dbReference type="InterPro" id="IPR000998">
    <property type="entry name" value="MAM_dom"/>
</dbReference>
<dbReference type="InterPro" id="IPR051560">
    <property type="entry name" value="MAM_domain-containing"/>
</dbReference>
<name>A0A8B8B579_CRAVI</name>
<feature type="domain" description="MAM" evidence="2">
    <location>
        <begin position="120"/>
        <end position="278"/>
    </location>
</feature>
<evidence type="ECO:0000313" key="4">
    <source>
        <dbReference type="RefSeq" id="XP_022298243.1"/>
    </source>
</evidence>
<reference evidence="4" key="1">
    <citation type="submission" date="2025-08" db="UniProtKB">
        <authorList>
            <consortium name="RefSeq"/>
        </authorList>
    </citation>
    <scope>IDENTIFICATION</scope>
    <source>
        <tissue evidence="4">Whole sample</tissue>
    </source>
</reference>
<dbReference type="SMART" id="SM00137">
    <property type="entry name" value="MAM"/>
    <property type="match status" value="1"/>
</dbReference>
<feature type="chain" id="PRO_5034102880" evidence="1">
    <location>
        <begin position="22"/>
        <end position="278"/>
    </location>
</feature>
<dbReference type="Pfam" id="PF00629">
    <property type="entry name" value="MAM"/>
    <property type="match status" value="1"/>
</dbReference>
<keyword evidence="1" id="KW-0732">Signal</keyword>